<gene>
    <name evidence="1" type="ORF">EUX98_g6020</name>
</gene>
<dbReference type="EMBL" id="SGPM01000198">
    <property type="protein sequence ID" value="THH28164.1"/>
    <property type="molecule type" value="Genomic_DNA"/>
</dbReference>
<sequence length="294" mass="32647">MATDASDVLLIPTEVCETILDFIADTSRHTLLSCALVSRVWLPRCRFHLCGVVILRSHEALLSFSLLLSSSPQYATLLHTLSLCAKGSRKADSWVASVPLMLPPLPNLSQFKIHDFEIPYQHPTFFKVYSNFTLATPHSKLKLVNVSYDSFHLIALLADAVHASELELDSRSLLPYTSDGIVAHAISASNTWLTTVTIRIRSWMEMKQMDWDWILACSKLTFCALDADIDFERGGAISPFSPENADVWSGVCRVVLSMSARPNHAAQVEIRVWTSVHVVISVGSQGASQVLFKF</sequence>
<proteinExistence type="predicted"/>
<accession>A0A4S4MQ08</accession>
<evidence type="ECO:0000313" key="2">
    <source>
        <dbReference type="Proteomes" id="UP000308730"/>
    </source>
</evidence>
<name>A0A4S4MQ08_9APHY</name>
<protein>
    <recommendedName>
        <fullName evidence="3">F-box domain-containing protein</fullName>
    </recommendedName>
</protein>
<reference evidence="1 2" key="1">
    <citation type="submission" date="2019-02" db="EMBL/GenBank/DDBJ databases">
        <title>Genome sequencing of the rare red list fungi Antrodiella citrinella (Flaviporus citrinellus).</title>
        <authorList>
            <person name="Buettner E."/>
            <person name="Kellner H."/>
        </authorList>
    </citation>
    <scope>NUCLEOTIDE SEQUENCE [LARGE SCALE GENOMIC DNA]</scope>
    <source>
        <strain evidence="1 2">DSM 108506</strain>
    </source>
</reference>
<dbReference type="OrthoDB" id="2758166at2759"/>
<organism evidence="1 2">
    <name type="scientific">Antrodiella citrinella</name>
    <dbReference type="NCBI Taxonomy" id="2447956"/>
    <lineage>
        <taxon>Eukaryota</taxon>
        <taxon>Fungi</taxon>
        <taxon>Dikarya</taxon>
        <taxon>Basidiomycota</taxon>
        <taxon>Agaricomycotina</taxon>
        <taxon>Agaricomycetes</taxon>
        <taxon>Polyporales</taxon>
        <taxon>Steccherinaceae</taxon>
        <taxon>Antrodiella</taxon>
    </lineage>
</organism>
<evidence type="ECO:0000313" key="1">
    <source>
        <dbReference type="EMBL" id="THH28164.1"/>
    </source>
</evidence>
<keyword evidence="2" id="KW-1185">Reference proteome</keyword>
<dbReference type="AlphaFoldDB" id="A0A4S4MQ08"/>
<dbReference type="Proteomes" id="UP000308730">
    <property type="component" value="Unassembled WGS sequence"/>
</dbReference>
<comment type="caution">
    <text evidence="1">The sequence shown here is derived from an EMBL/GenBank/DDBJ whole genome shotgun (WGS) entry which is preliminary data.</text>
</comment>
<evidence type="ECO:0008006" key="3">
    <source>
        <dbReference type="Google" id="ProtNLM"/>
    </source>
</evidence>